<sequence length="37" mass="3807">MRANTKIPATLIPGDGIGPEVVEATVQVLDALGSPFE</sequence>
<reference evidence="1 2" key="1">
    <citation type="journal article" date="2006" name="J. Bacteriol.">
        <title>Comparison of the genome sequence of the poultry pathogen Bordetella avium with those of B. bronchiseptica, B. pertussis, and B. parapertussis reveals extensive diversity in surface structures associated with host interaction.</title>
        <authorList>
            <person name="Sebaihia M."/>
            <person name="Preston A."/>
            <person name="Maskell D.J."/>
            <person name="Kuzmiak H."/>
            <person name="Connell T.D."/>
            <person name="King N.D."/>
            <person name="Orndorff P.E."/>
            <person name="Miyamoto D.M."/>
            <person name="Thomson N.R."/>
            <person name="Harris D."/>
            <person name="Goble A."/>
            <person name="Lord A."/>
            <person name="Murphy L."/>
            <person name="Quail M.A."/>
            <person name="Rutter S."/>
            <person name="Squares R."/>
            <person name="Squares S."/>
            <person name="Woodward J."/>
            <person name="Parkhill J."/>
            <person name="Temple L.M."/>
        </authorList>
    </citation>
    <scope>NUCLEOTIDE SEQUENCE [LARGE SCALE GENOMIC DNA]</scope>
    <source>
        <strain evidence="1 2">197N</strain>
    </source>
</reference>
<gene>
    <name evidence="1" type="ordered locus">BAV1617</name>
</gene>
<dbReference type="EMBL" id="AM167904">
    <property type="protein sequence ID" value="CAJ49226.1"/>
    <property type="molecule type" value="Genomic_DNA"/>
</dbReference>
<evidence type="ECO:0000313" key="2">
    <source>
        <dbReference type="Proteomes" id="UP000001977"/>
    </source>
</evidence>
<dbReference type="Gene3D" id="3.40.718.10">
    <property type="entry name" value="Isopropylmalate Dehydrogenase"/>
    <property type="match status" value="1"/>
</dbReference>
<dbReference type="KEGG" id="bav:BAV1617"/>
<keyword evidence="2" id="KW-1185">Reference proteome</keyword>
<evidence type="ECO:0000313" key="1">
    <source>
        <dbReference type="EMBL" id="CAJ49226.1"/>
    </source>
</evidence>
<dbReference type="HOGENOM" id="CLU_3352316_0_0_4"/>
<dbReference type="STRING" id="360910.BAV1617"/>
<name>Q2L1M4_BORA1</name>
<proteinExistence type="predicted"/>
<organism evidence="1 2">
    <name type="scientific">Bordetella avium (strain 197N)</name>
    <dbReference type="NCBI Taxonomy" id="360910"/>
    <lineage>
        <taxon>Bacteria</taxon>
        <taxon>Pseudomonadati</taxon>
        <taxon>Pseudomonadota</taxon>
        <taxon>Betaproteobacteria</taxon>
        <taxon>Burkholderiales</taxon>
        <taxon>Alcaligenaceae</taxon>
        <taxon>Bordetella</taxon>
    </lineage>
</organism>
<dbReference type="eggNOG" id="COG0473">
    <property type="taxonomic scope" value="Bacteria"/>
</dbReference>
<feature type="non-terminal residue" evidence="1">
    <location>
        <position position="1"/>
    </location>
</feature>
<dbReference type="AlphaFoldDB" id="Q2L1M4"/>
<dbReference type="Proteomes" id="UP000001977">
    <property type="component" value="Chromosome"/>
</dbReference>
<accession>Q2L1M4</accession>
<protein>
    <submittedName>
        <fullName evidence="1">Dehydrogenase</fullName>
    </submittedName>
</protein>
<dbReference type="SUPFAM" id="SSF53659">
    <property type="entry name" value="Isocitrate/Isopropylmalate dehydrogenase-like"/>
    <property type="match status" value="1"/>
</dbReference>